<proteinExistence type="predicted"/>
<gene>
    <name evidence="1" type="ORF">CEXT_40701</name>
</gene>
<keyword evidence="2" id="KW-1185">Reference proteome</keyword>
<dbReference type="EMBL" id="BPLR01015298">
    <property type="protein sequence ID" value="GIY75084.1"/>
    <property type="molecule type" value="Genomic_DNA"/>
</dbReference>
<comment type="caution">
    <text evidence="1">The sequence shown here is derived from an EMBL/GenBank/DDBJ whole genome shotgun (WGS) entry which is preliminary data.</text>
</comment>
<organism evidence="1 2">
    <name type="scientific">Caerostris extrusa</name>
    <name type="common">Bark spider</name>
    <name type="synonym">Caerostris bankana</name>
    <dbReference type="NCBI Taxonomy" id="172846"/>
    <lineage>
        <taxon>Eukaryota</taxon>
        <taxon>Metazoa</taxon>
        <taxon>Ecdysozoa</taxon>
        <taxon>Arthropoda</taxon>
        <taxon>Chelicerata</taxon>
        <taxon>Arachnida</taxon>
        <taxon>Araneae</taxon>
        <taxon>Araneomorphae</taxon>
        <taxon>Entelegynae</taxon>
        <taxon>Araneoidea</taxon>
        <taxon>Araneidae</taxon>
        <taxon>Caerostris</taxon>
    </lineage>
</organism>
<evidence type="ECO:0000313" key="2">
    <source>
        <dbReference type="Proteomes" id="UP001054945"/>
    </source>
</evidence>
<protein>
    <submittedName>
        <fullName evidence="1">Uncharacterized protein</fullName>
    </submittedName>
</protein>
<reference evidence="1 2" key="1">
    <citation type="submission" date="2021-06" db="EMBL/GenBank/DDBJ databases">
        <title>Caerostris extrusa draft genome.</title>
        <authorList>
            <person name="Kono N."/>
            <person name="Arakawa K."/>
        </authorList>
    </citation>
    <scope>NUCLEOTIDE SEQUENCE [LARGE SCALE GENOMIC DNA]</scope>
</reference>
<evidence type="ECO:0000313" key="1">
    <source>
        <dbReference type="EMBL" id="GIY75084.1"/>
    </source>
</evidence>
<accession>A0AAV4VYT4</accession>
<name>A0AAV4VYT4_CAEEX</name>
<dbReference type="AlphaFoldDB" id="A0AAV4VYT4"/>
<dbReference type="Proteomes" id="UP001054945">
    <property type="component" value="Unassembled WGS sequence"/>
</dbReference>
<sequence>MHVSLWLNVTFCDPYTLATIYSHKLAFDKFSQVYPRSMISADDRYLQDERPEPYPNSTKVCFAATIQIIVQKALIRYTKKRLDSYSRFLRERIAIFNPTLRTLAAIRISSNFAANAGQR</sequence>